<proteinExistence type="predicted"/>
<dbReference type="PANTHER" id="PTHR33484:SF12">
    <property type="entry name" value="AP2_ERF DOMAIN-CONTAINING PROTEIN"/>
    <property type="match status" value="1"/>
</dbReference>
<keyword evidence="3" id="KW-1185">Reference proteome</keyword>
<sequence>MAAQYNKEDLIKAGLVGFAMVDEMNGRRARISPPSAPHFHHHHHHNRHDHHDQQQSYVYHGPQVVTVREAVIDSNQAAQLYGGTVIIEYSKGKPTGWAL</sequence>
<organism evidence="2 3">
    <name type="scientific">Dipteronia dyeriana</name>
    <dbReference type="NCBI Taxonomy" id="168575"/>
    <lineage>
        <taxon>Eukaryota</taxon>
        <taxon>Viridiplantae</taxon>
        <taxon>Streptophyta</taxon>
        <taxon>Embryophyta</taxon>
        <taxon>Tracheophyta</taxon>
        <taxon>Spermatophyta</taxon>
        <taxon>Magnoliopsida</taxon>
        <taxon>eudicotyledons</taxon>
        <taxon>Gunneridae</taxon>
        <taxon>Pentapetalae</taxon>
        <taxon>rosids</taxon>
        <taxon>malvids</taxon>
        <taxon>Sapindales</taxon>
        <taxon>Sapindaceae</taxon>
        <taxon>Hippocastanoideae</taxon>
        <taxon>Acereae</taxon>
        <taxon>Dipteronia</taxon>
    </lineage>
</organism>
<comment type="caution">
    <text evidence="2">The sequence shown here is derived from an EMBL/GenBank/DDBJ whole genome shotgun (WGS) entry which is preliminary data.</text>
</comment>
<feature type="compositionally biased region" description="Basic residues" evidence="1">
    <location>
        <begin position="38"/>
        <end position="48"/>
    </location>
</feature>
<evidence type="ECO:0000313" key="3">
    <source>
        <dbReference type="Proteomes" id="UP001280121"/>
    </source>
</evidence>
<dbReference type="Proteomes" id="UP001280121">
    <property type="component" value="Unassembled WGS sequence"/>
</dbReference>
<name>A0AAD9U033_9ROSI</name>
<evidence type="ECO:0000313" key="2">
    <source>
        <dbReference type="EMBL" id="KAK2645444.1"/>
    </source>
</evidence>
<gene>
    <name evidence="2" type="ORF">Ddye_020639</name>
</gene>
<dbReference type="AlphaFoldDB" id="A0AAD9U033"/>
<dbReference type="EMBL" id="JANJYI010000006">
    <property type="protein sequence ID" value="KAK2645444.1"/>
    <property type="molecule type" value="Genomic_DNA"/>
</dbReference>
<accession>A0AAD9U033</accession>
<dbReference type="PANTHER" id="PTHR33484">
    <property type="entry name" value="BNAC07G33360D PROTEIN"/>
    <property type="match status" value="1"/>
</dbReference>
<feature type="region of interest" description="Disordered" evidence="1">
    <location>
        <begin position="29"/>
        <end position="54"/>
    </location>
</feature>
<evidence type="ECO:0000256" key="1">
    <source>
        <dbReference type="SAM" id="MobiDB-lite"/>
    </source>
</evidence>
<protein>
    <submittedName>
        <fullName evidence="2">Uncharacterized protein</fullName>
    </submittedName>
</protein>
<reference evidence="2" key="1">
    <citation type="journal article" date="2023" name="Plant J.">
        <title>Genome sequences and population genomics provide insights into the demographic history, inbreeding, and mutation load of two 'living fossil' tree species of Dipteronia.</title>
        <authorList>
            <person name="Feng Y."/>
            <person name="Comes H.P."/>
            <person name="Chen J."/>
            <person name="Zhu S."/>
            <person name="Lu R."/>
            <person name="Zhang X."/>
            <person name="Li P."/>
            <person name="Qiu J."/>
            <person name="Olsen K.M."/>
            <person name="Qiu Y."/>
        </authorList>
    </citation>
    <scope>NUCLEOTIDE SEQUENCE</scope>
    <source>
        <strain evidence="2">KIB01</strain>
    </source>
</reference>